<protein>
    <submittedName>
        <fullName evidence="5">Tetratricopeptide repeat-containing protein</fullName>
    </submittedName>
</protein>
<keyword evidence="3" id="KW-0732">Signal</keyword>
<evidence type="ECO:0000256" key="1">
    <source>
        <dbReference type="PROSITE-ProRule" id="PRU00339"/>
    </source>
</evidence>
<evidence type="ECO:0000313" key="6">
    <source>
        <dbReference type="Proteomes" id="UP000199321"/>
    </source>
</evidence>
<feature type="signal peptide" evidence="3">
    <location>
        <begin position="1"/>
        <end position="22"/>
    </location>
</feature>
<feature type="repeat" description="TPR" evidence="1">
    <location>
        <begin position="84"/>
        <end position="117"/>
    </location>
</feature>
<dbReference type="SUPFAM" id="SSF55874">
    <property type="entry name" value="ATPase domain of HSP90 chaperone/DNA topoisomerase II/histidine kinase"/>
    <property type="match status" value="1"/>
</dbReference>
<dbReference type="Gene3D" id="1.25.40.10">
    <property type="entry name" value="Tetratricopeptide repeat domain"/>
    <property type="match status" value="2"/>
</dbReference>
<keyword evidence="2" id="KW-1133">Transmembrane helix</keyword>
<accession>A0A1G7DKC5</accession>
<reference evidence="5 6" key="1">
    <citation type="submission" date="2016-10" db="EMBL/GenBank/DDBJ databases">
        <authorList>
            <person name="de Groot N.N."/>
        </authorList>
    </citation>
    <scope>NUCLEOTIDE SEQUENCE [LARGE SCALE GENOMIC DNA]</scope>
    <source>
        <strain evidence="5 6">DSM 16195</strain>
    </source>
</reference>
<gene>
    <name evidence="5" type="ORF">SAMN05421855_1011012</name>
</gene>
<feature type="transmembrane region" description="Helical" evidence="2">
    <location>
        <begin position="354"/>
        <end position="373"/>
    </location>
</feature>
<evidence type="ECO:0000259" key="4">
    <source>
        <dbReference type="Pfam" id="PF06580"/>
    </source>
</evidence>
<dbReference type="SUPFAM" id="SSF48452">
    <property type="entry name" value="TPR-like"/>
    <property type="match status" value="2"/>
</dbReference>
<keyword evidence="2" id="KW-0812">Transmembrane</keyword>
<feature type="repeat" description="TPR" evidence="1">
    <location>
        <begin position="203"/>
        <end position="236"/>
    </location>
</feature>
<sequence length="595" mass="68009">MPSRTFLCLCLCFLLFVLSSSAQNSVLDSLRNELKTHPKKDTIRVKLLINTAWNMTYDTPNEAFPYVAEALDISNQLDWKKGVGFALRQEGTLYYSMANYVKAMESYLKALKISQTLDPVFIASLHNNLGNIYAELKQYDKAISSYEEYLKLSKKATSTINEINGLTNLGLIYTETDQIDKGIQYIEEALTLAKAENVDFYISSIINNLGLAYKRKKDYPKSLEYYNEARVLAHDQQNSHVEAATLNNIADINMLLKEYDAAESNSLEALKLAEASKALDWESDSWEALSIIYKEKGAYEKALNAYQKHIVLRDSVINEEKRAELTRKEMQFQLERQQTIADDELKRQQLIKKGLLIGGIFILLAAIIGYFLYKKRRDAIEQKNSADFKSKVSETELKALRSQMNPHFIFNALNSISNYMETHDIDTANEYLAMFSKLMRSILENSEKKWIPLAEELELMELYMQLESLRLKHKLTYSIHIDPSIDSEDTLVPPLITQPFIENSIWHGISKKESEGTITINVHKNTDSLVISIEDDGVGRAESEKNSTKNSMGIKITKTRLDIINSLQKLQSNFKISDKEQGVKVELTLPLEVRF</sequence>
<dbReference type="RefSeq" id="WP_093141312.1">
    <property type="nucleotide sequence ID" value="NZ_BMWO01000001.1"/>
</dbReference>
<dbReference type="InterPro" id="IPR011990">
    <property type="entry name" value="TPR-like_helical_dom_sf"/>
</dbReference>
<dbReference type="PROSITE" id="PS50293">
    <property type="entry name" value="TPR_REGION"/>
    <property type="match status" value="1"/>
</dbReference>
<evidence type="ECO:0000313" key="5">
    <source>
        <dbReference type="EMBL" id="SDE51510.1"/>
    </source>
</evidence>
<dbReference type="InterPro" id="IPR019734">
    <property type="entry name" value="TPR_rpt"/>
</dbReference>
<dbReference type="InterPro" id="IPR010559">
    <property type="entry name" value="Sig_transdc_His_kin_internal"/>
</dbReference>
<dbReference type="OrthoDB" id="6190788at2"/>
<dbReference type="Proteomes" id="UP000199321">
    <property type="component" value="Unassembled WGS sequence"/>
</dbReference>
<evidence type="ECO:0000256" key="2">
    <source>
        <dbReference type="SAM" id="Phobius"/>
    </source>
</evidence>
<name>A0A1G7DKC5_9FLAO</name>
<dbReference type="AlphaFoldDB" id="A0A1G7DKC5"/>
<keyword evidence="6" id="KW-1185">Reference proteome</keyword>
<dbReference type="EMBL" id="FNBA01000001">
    <property type="protein sequence ID" value="SDE51510.1"/>
    <property type="molecule type" value="Genomic_DNA"/>
</dbReference>
<proteinExistence type="predicted"/>
<organism evidence="5 6">
    <name type="scientific">Ulvibacter litoralis</name>
    <dbReference type="NCBI Taxonomy" id="227084"/>
    <lineage>
        <taxon>Bacteria</taxon>
        <taxon>Pseudomonadati</taxon>
        <taxon>Bacteroidota</taxon>
        <taxon>Flavobacteriia</taxon>
        <taxon>Flavobacteriales</taxon>
        <taxon>Flavobacteriaceae</taxon>
        <taxon>Ulvibacter</taxon>
    </lineage>
</organism>
<dbReference type="GO" id="GO:0000155">
    <property type="term" value="F:phosphorelay sensor kinase activity"/>
    <property type="evidence" value="ECO:0007669"/>
    <property type="project" value="InterPro"/>
</dbReference>
<dbReference type="SMART" id="SM00028">
    <property type="entry name" value="TPR"/>
    <property type="match status" value="6"/>
</dbReference>
<dbReference type="Pfam" id="PF13181">
    <property type="entry name" value="TPR_8"/>
    <property type="match status" value="1"/>
</dbReference>
<dbReference type="PROSITE" id="PS50005">
    <property type="entry name" value="TPR"/>
    <property type="match status" value="5"/>
</dbReference>
<keyword evidence="2" id="KW-0472">Membrane</keyword>
<dbReference type="InterPro" id="IPR036890">
    <property type="entry name" value="HATPase_C_sf"/>
</dbReference>
<feature type="repeat" description="TPR" evidence="1">
    <location>
        <begin position="283"/>
        <end position="316"/>
    </location>
</feature>
<dbReference type="STRING" id="227084.SAMN05421855_1011012"/>
<dbReference type="Pfam" id="PF13424">
    <property type="entry name" value="TPR_12"/>
    <property type="match status" value="2"/>
</dbReference>
<feature type="repeat" description="TPR" evidence="1">
    <location>
        <begin position="163"/>
        <end position="196"/>
    </location>
</feature>
<dbReference type="PANTHER" id="PTHR34220:SF7">
    <property type="entry name" value="SENSOR HISTIDINE KINASE YPDA"/>
    <property type="match status" value="1"/>
</dbReference>
<dbReference type="Pfam" id="PF06580">
    <property type="entry name" value="His_kinase"/>
    <property type="match status" value="1"/>
</dbReference>
<evidence type="ECO:0000256" key="3">
    <source>
        <dbReference type="SAM" id="SignalP"/>
    </source>
</evidence>
<feature type="domain" description="Signal transduction histidine kinase internal region" evidence="4">
    <location>
        <begin position="395"/>
        <end position="475"/>
    </location>
</feature>
<feature type="repeat" description="TPR" evidence="1">
    <location>
        <begin position="123"/>
        <end position="156"/>
    </location>
</feature>
<feature type="chain" id="PRO_5011775371" evidence="3">
    <location>
        <begin position="23"/>
        <end position="595"/>
    </location>
</feature>
<dbReference type="PANTHER" id="PTHR34220">
    <property type="entry name" value="SENSOR HISTIDINE KINASE YPDA"/>
    <property type="match status" value="1"/>
</dbReference>
<keyword evidence="1" id="KW-0802">TPR repeat</keyword>
<dbReference type="Gene3D" id="3.30.565.10">
    <property type="entry name" value="Histidine kinase-like ATPase, C-terminal domain"/>
    <property type="match status" value="1"/>
</dbReference>
<dbReference type="GO" id="GO:0016020">
    <property type="term" value="C:membrane"/>
    <property type="evidence" value="ECO:0007669"/>
    <property type="project" value="InterPro"/>
</dbReference>
<dbReference type="InterPro" id="IPR050640">
    <property type="entry name" value="Bact_2-comp_sensor_kinase"/>
</dbReference>